<evidence type="ECO:0000256" key="9">
    <source>
        <dbReference type="ARBA" id="ARBA00023264"/>
    </source>
</evidence>
<dbReference type="AlphaFoldDB" id="A0A2S5RCW8"/>
<feature type="transmembrane region" description="Helical" evidence="10">
    <location>
        <begin position="118"/>
        <end position="140"/>
    </location>
</feature>
<accession>A0A2S5RCW8</accession>
<evidence type="ECO:0000313" key="12">
    <source>
        <dbReference type="Proteomes" id="UP000237865"/>
    </source>
</evidence>
<feature type="transmembrane region" description="Helical" evidence="10">
    <location>
        <begin position="7"/>
        <end position="29"/>
    </location>
</feature>
<comment type="subunit">
    <text evidence="10">Probably interacts with PlsX.</text>
</comment>
<evidence type="ECO:0000256" key="7">
    <source>
        <dbReference type="ARBA" id="ARBA00023136"/>
    </source>
</evidence>
<keyword evidence="2 10" id="KW-0444">Lipid biosynthesis</keyword>
<dbReference type="EMBL" id="PHNE01000004">
    <property type="protein sequence ID" value="PPE05164.1"/>
    <property type="molecule type" value="Genomic_DNA"/>
</dbReference>
<dbReference type="Pfam" id="PF02660">
    <property type="entry name" value="G3P_acyltransf"/>
    <property type="match status" value="1"/>
</dbReference>
<keyword evidence="6 10" id="KW-0443">Lipid metabolism</keyword>
<dbReference type="RefSeq" id="WP_051437384.1">
    <property type="nucleotide sequence ID" value="NZ_PHNE01000004.1"/>
</dbReference>
<evidence type="ECO:0000256" key="1">
    <source>
        <dbReference type="ARBA" id="ARBA00022475"/>
    </source>
</evidence>
<dbReference type="UniPathway" id="UPA00085"/>
<dbReference type="EC" id="2.3.1.275" evidence="10"/>
<dbReference type="GO" id="GO:0043772">
    <property type="term" value="F:acyl-phosphate glycerol-3-phosphate acyltransferase activity"/>
    <property type="evidence" value="ECO:0007669"/>
    <property type="project" value="UniProtKB-UniRule"/>
</dbReference>
<organism evidence="11 12">
    <name type="scientific">Williamsoniiplasma lucivorax</name>
    <dbReference type="NCBI Taxonomy" id="209274"/>
    <lineage>
        <taxon>Bacteria</taxon>
        <taxon>Bacillati</taxon>
        <taxon>Mycoplasmatota</taxon>
        <taxon>Mollicutes</taxon>
        <taxon>Entomoplasmatales</taxon>
        <taxon>Williamsoniiplasma</taxon>
    </lineage>
</organism>
<comment type="catalytic activity">
    <reaction evidence="10">
        <text>an acyl phosphate + sn-glycerol 3-phosphate = a 1-acyl-sn-glycero-3-phosphate + phosphate</text>
        <dbReference type="Rhea" id="RHEA:34075"/>
        <dbReference type="ChEBI" id="CHEBI:43474"/>
        <dbReference type="ChEBI" id="CHEBI:57597"/>
        <dbReference type="ChEBI" id="CHEBI:57970"/>
        <dbReference type="ChEBI" id="CHEBI:59918"/>
        <dbReference type="EC" id="2.3.1.275"/>
    </reaction>
</comment>
<comment type="pathway">
    <text evidence="10">Lipid metabolism; phospholipid metabolism.</text>
</comment>
<dbReference type="NCBIfam" id="TIGR00023">
    <property type="entry name" value="glycerol-3-phosphate 1-O-acyltransferase PlsY"/>
    <property type="match status" value="1"/>
</dbReference>
<keyword evidence="11" id="KW-0012">Acyltransferase</keyword>
<keyword evidence="8 10" id="KW-0594">Phospholipid biosynthesis</keyword>
<keyword evidence="7 10" id="KW-0472">Membrane</keyword>
<dbReference type="Proteomes" id="UP000237865">
    <property type="component" value="Unassembled WGS sequence"/>
</dbReference>
<comment type="similarity">
    <text evidence="10">Belongs to the PlsY family.</text>
</comment>
<proteinExistence type="inferred from homology"/>
<dbReference type="SMART" id="SM01207">
    <property type="entry name" value="G3P_acyltransf"/>
    <property type="match status" value="1"/>
</dbReference>
<keyword evidence="1 10" id="KW-1003">Cell membrane</keyword>
<reference evidence="11 12" key="1">
    <citation type="submission" date="2017-11" db="EMBL/GenBank/DDBJ databases">
        <title>Genome sequence of Entomoplasma lucivorax PIPN-2 (ATCC 49196).</title>
        <authorList>
            <person name="Lo W.-S."/>
            <person name="Gasparich G.E."/>
            <person name="Kuo C.-H."/>
        </authorList>
    </citation>
    <scope>NUCLEOTIDE SEQUENCE [LARGE SCALE GENOMIC DNA]</scope>
    <source>
        <strain evidence="11 12">PIPN-2</strain>
    </source>
</reference>
<evidence type="ECO:0000256" key="8">
    <source>
        <dbReference type="ARBA" id="ARBA00023209"/>
    </source>
</evidence>
<keyword evidence="4 10" id="KW-0812">Transmembrane</keyword>
<feature type="transmembrane region" description="Helical" evidence="10">
    <location>
        <begin position="54"/>
        <end position="77"/>
    </location>
</feature>
<dbReference type="InterPro" id="IPR003811">
    <property type="entry name" value="G3P_acylTferase_PlsY"/>
</dbReference>
<protein>
    <recommendedName>
        <fullName evidence="10">Glycerol-3-phosphate acyltransferase</fullName>
    </recommendedName>
    <alternativeName>
        <fullName evidence="10">Acyl-PO4 G3P acyltransferase</fullName>
    </alternativeName>
    <alternativeName>
        <fullName evidence="10">Acyl-phosphate--glycerol-3-phosphate acyltransferase</fullName>
    </alternativeName>
    <alternativeName>
        <fullName evidence="10">G3P acyltransferase</fullName>
        <shortName evidence="10">GPAT</shortName>
        <ecNumber evidence="10">2.3.1.275</ecNumber>
    </alternativeName>
    <alternativeName>
        <fullName evidence="10">Lysophosphatidic acid synthase</fullName>
        <shortName evidence="10">LPA synthase</shortName>
    </alternativeName>
</protein>
<feature type="transmembrane region" description="Helical" evidence="10">
    <location>
        <begin position="147"/>
        <end position="167"/>
    </location>
</feature>
<sequence length="275" mass="31673">MYYLGIILASIFGYLIGSISFSIIVVKFVKGIDIRNVGSGNAGATNTTRELGKFWGLVVALLDGSKSIATALIAVLFSMIPHPLFSQTSYFIPILFVLIGHCYPIYYKFKGGKAVSSFLGLLFVANLFYFIFFLIVWFIVVYIWRKVSLASIVGAFLTCLIVIWLPWMNALDSFQGGWNAWDQWQNVWSSPWLRFSWFNYLHQLTNPVSGHYFAENSLAINIIILIGMFITAYRHFPNMIRLKNHKEPKTFPNMTKEDKQKYKIYIHDRSKKQKK</sequence>
<comment type="caution">
    <text evidence="11">The sequence shown here is derived from an EMBL/GenBank/DDBJ whole genome shotgun (WGS) entry which is preliminary data.</text>
</comment>
<evidence type="ECO:0000313" key="11">
    <source>
        <dbReference type="EMBL" id="PPE05164.1"/>
    </source>
</evidence>
<evidence type="ECO:0000256" key="5">
    <source>
        <dbReference type="ARBA" id="ARBA00022989"/>
    </source>
</evidence>
<feature type="transmembrane region" description="Helical" evidence="10">
    <location>
        <begin position="218"/>
        <end position="236"/>
    </location>
</feature>
<comment type="subcellular location">
    <subcellularLocation>
        <location evidence="10">Cell membrane</location>
        <topology evidence="10">Multi-pass membrane protein</topology>
    </subcellularLocation>
</comment>
<keyword evidence="5 10" id="KW-1133">Transmembrane helix</keyword>
<evidence type="ECO:0000256" key="10">
    <source>
        <dbReference type="HAMAP-Rule" id="MF_01043"/>
    </source>
</evidence>
<evidence type="ECO:0000256" key="2">
    <source>
        <dbReference type="ARBA" id="ARBA00022516"/>
    </source>
</evidence>
<keyword evidence="12" id="KW-1185">Reference proteome</keyword>
<keyword evidence="9 10" id="KW-1208">Phospholipid metabolism</keyword>
<dbReference type="PANTHER" id="PTHR30309">
    <property type="entry name" value="INNER MEMBRANE PROTEIN YGIH"/>
    <property type="match status" value="1"/>
</dbReference>
<gene>
    <name evidence="10 11" type="primary">plsY</name>
    <name evidence="11" type="ORF">ELUCI_v1c07000</name>
</gene>
<evidence type="ECO:0000256" key="4">
    <source>
        <dbReference type="ARBA" id="ARBA00022692"/>
    </source>
</evidence>
<dbReference type="HAMAP" id="MF_01043">
    <property type="entry name" value="PlsY"/>
    <property type="match status" value="1"/>
</dbReference>
<dbReference type="STRING" id="1399797.GCA_000518285_01740"/>
<dbReference type="GO" id="GO:0005886">
    <property type="term" value="C:plasma membrane"/>
    <property type="evidence" value="ECO:0007669"/>
    <property type="project" value="UniProtKB-SubCell"/>
</dbReference>
<keyword evidence="3 10" id="KW-0808">Transferase</keyword>
<dbReference type="GO" id="GO:0008654">
    <property type="term" value="P:phospholipid biosynthetic process"/>
    <property type="evidence" value="ECO:0007669"/>
    <property type="project" value="UniProtKB-UniRule"/>
</dbReference>
<feature type="transmembrane region" description="Helical" evidence="10">
    <location>
        <begin position="89"/>
        <end position="106"/>
    </location>
</feature>
<dbReference type="PANTHER" id="PTHR30309:SF0">
    <property type="entry name" value="GLYCEROL-3-PHOSPHATE ACYLTRANSFERASE-RELATED"/>
    <property type="match status" value="1"/>
</dbReference>
<evidence type="ECO:0000256" key="6">
    <source>
        <dbReference type="ARBA" id="ARBA00023098"/>
    </source>
</evidence>
<name>A0A2S5RCW8_9MOLU</name>
<comment type="function">
    <text evidence="10">Catalyzes the transfer of an acyl group from acyl-phosphate (acyl-PO(4)) to glycerol-3-phosphate (G3P) to form lysophosphatidic acid (LPA). This enzyme utilizes acyl-phosphate as fatty acyl donor, but not acyl-CoA or acyl-ACP.</text>
</comment>
<evidence type="ECO:0000256" key="3">
    <source>
        <dbReference type="ARBA" id="ARBA00022679"/>
    </source>
</evidence>